<keyword evidence="5" id="KW-0539">Nucleus</keyword>
<dbReference type="PANTHER" id="PTHR33347:SF1">
    <property type="entry name" value="PROTEIN SOB FIVE-LIKE 5"/>
    <property type="match status" value="1"/>
</dbReference>
<dbReference type="PANTHER" id="PTHR33347">
    <property type="entry name" value="OSJNBA0091C07.3 PROTEIN"/>
    <property type="match status" value="1"/>
</dbReference>
<keyword evidence="9" id="KW-1185">Reference proteome</keyword>
<reference evidence="8 9" key="1">
    <citation type="submission" date="2024-01" db="EMBL/GenBank/DDBJ databases">
        <title>The complete chloroplast genome sequence of Lithospermum erythrorhizon: insights into the phylogenetic relationship among Boraginaceae species and the maternal lineages of purple gromwells.</title>
        <authorList>
            <person name="Okada T."/>
            <person name="Watanabe K."/>
        </authorList>
    </citation>
    <scope>NUCLEOTIDE SEQUENCE [LARGE SCALE GENOMIC DNA]</scope>
</reference>
<comment type="caution">
    <text evidence="8">The sequence shown here is derived from an EMBL/GenBank/DDBJ whole genome shotgun (WGS) entry which is preliminary data.</text>
</comment>
<dbReference type="Proteomes" id="UP001454036">
    <property type="component" value="Unassembled WGS sequence"/>
</dbReference>
<dbReference type="GO" id="GO:0009736">
    <property type="term" value="P:cytokinin-activated signaling pathway"/>
    <property type="evidence" value="ECO:0007669"/>
    <property type="project" value="UniProtKB-KW"/>
</dbReference>
<gene>
    <name evidence="8" type="ORF">LIER_19969</name>
</gene>
<feature type="compositionally biased region" description="Polar residues" evidence="7">
    <location>
        <begin position="102"/>
        <end position="121"/>
    </location>
</feature>
<evidence type="ECO:0000313" key="8">
    <source>
        <dbReference type="EMBL" id="GAA0164299.1"/>
    </source>
</evidence>
<evidence type="ECO:0000256" key="6">
    <source>
        <dbReference type="ARBA" id="ARBA00024199"/>
    </source>
</evidence>
<dbReference type="InterPro" id="IPR044670">
    <property type="entry name" value="SOFL"/>
</dbReference>
<comment type="subcellular location">
    <subcellularLocation>
        <location evidence="1">Cytoplasm</location>
    </subcellularLocation>
</comment>
<evidence type="ECO:0000256" key="3">
    <source>
        <dbReference type="ARBA" id="ARBA00022712"/>
    </source>
</evidence>
<feature type="compositionally biased region" description="Polar residues" evidence="7">
    <location>
        <begin position="30"/>
        <end position="40"/>
    </location>
</feature>
<keyword evidence="4" id="KW-0932">Cytokinin signaling pathway</keyword>
<feature type="region of interest" description="Disordered" evidence="7">
    <location>
        <begin position="30"/>
        <end position="121"/>
    </location>
</feature>
<evidence type="ECO:0000256" key="5">
    <source>
        <dbReference type="ARBA" id="ARBA00023242"/>
    </source>
</evidence>
<dbReference type="EMBL" id="BAABME010005002">
    <property type="protein sequence ID" value="GAA0164299.1"/>
    <property type="molecule type" value="Genomic_DNA"/>
</dbReference>
<comment type="similarity">
    <text evidence="6">Belongs to the SOFL plant protein family.</text>
</comment>
<keyword evidence="3" id="KW-0203">Cytokinin biosynthesis</keyword>
<keyword evidence="2" id="KW-0963">Cytoplasm</keyword>
<evidence type="ECO:0000256" key="2">
    <source>
        <dbReference type="ARBA" id="ARBA00022490"/>
    </source>
</evidence>
<sequence length="179" mass="20246">MNYMFAIKEYSSSSSGWTSYIEDNSNISHHHYTSNNINGDQKTKRKEENEEEDLSMISDAFSGPPHVNQDEHFSSIHSDVVTGETALPEKSSVIKRERRRGTPSSKQYQEQPSLLDDTASSPFFNISTTDRLAGIEGSSRQQNILDFSQGYSTNNHFQGASICYQEQYHCFLPSISTEN</sequence>
<evidence type="ECO:0000256" key="7">
    <source>
        <dbReference type="SAM" id="MobiDB-lite"/>
    </source>
</evidence>
<name>A0AAV3QJN9_LITER</name>
<proteinExistence type="inferred from homology"/>
<organism evidence="8 9">
    <name type="scientific">Lithospermum erythrorhizon</name>
    <name type="common">Purple gromwell</name>
    <name type="synonym">Lithospermum officinale var. erythrorhizon</name>
    <dbReference type="NCBI Taxonomy" id="34254"/>
    <lineage>
        <taxon>Eukaryota</taxon>
        <taxon>Viridiplantae</taxon>
        <taxon>Streptophyta</taxon>
        <taxon>Embryophyta</taxon>
        <taxon>Tracheophyta</taxon>
        <taxon>Spermatophyta</taxon>
        <taxon>Magnoliopsida</taxon>
        <taxon>eudicotyledons</taxon>
        <taxon>Gunneridae</taxon>
        <taxon>Pentapetalae</taxon>
        <taxon>asterids</taxon>
        <taxon>lamiids</taxon>
        <taxon>Boraginales</taxon>
        <taxon>Boraginaceae</taxon>
        <taxon>Boraginoideae</taxon>
        <taxon>Lithospermeae</taxon>
        <taxon>Lithospermum</taxon>
    </lineage>
</organism>
<dbReference type="AlphaFoldDB" id="A0AAV3QJN9"/>
<evidence type="ECO:0000256" key="4">
    <source>
        <dbReference type="ARBA" id="ARBA00022864"/>
    </source>
</evidence>
<accession>A0AAV3QJN9</accession>
<dbReference type="GO" id="GO:0005737">
    <property type="term" value="C:cytoplasm"/>
    <property type="evidence" value="ECO:0007669"/>
    <property type="project" value="UniProtKB-SubCell"/>
</dbReference>
<evidence type="ECO:0000313" key="9">
    <source>
        <dbReference type="Proteomes" id="UP001454036"/>
    </source>
</evidence>
<dbReference type="GO" id="GO:0009691">
    <property type="term" value="P:cytokinin biosynthetic process"/>
    <property type="evidence" value="ECO:0007669"/>
    <property type="project" value="UniProtKB-KW"/>
</dbReference>
<protein>
    <submittedName>
        <fullName evidence="8">Uncharacterized protein</fullName>
    </submittedName>
</protein>
<evidence type="ECO:0000256" key="1">
    <source>
        <dbReference type="ARBA" id="ARBA00004496"/>
    </source>
</evidence>